<accession>A0A0R1R1E3</accession>
<protein>
    <recommendedName>
        <fullName evidence="1">Cyanophage baseplate Pam3 plug gp18 domain-containing protein</fullName>
    </recommendedName>
</protein>
<evidence type="ECO:0000259" key="1">
    <source>
        <dbReference type="Pfam" id="PF22479"/>
    </source>
</evidence>
<comment type="caution">
    <text evidence="2">The sequence shown here is derived from an EMBL/GenBank/DDBJ whole genome shotgun (WGS) entry which is preliminary data.</text>
</comment>
<dbReference type="PATRIC" id="fig|1423805.4.peg.2143"/>
<feature type="domain" description="Cyanophage baseplate Pam3 plug gp18" evidence="1">
    <location>
        <begin position="5"/>
        <end position="105"/>
    </location>
</feature>
<organism evidence="2 3">
    <name type="scientific">Levilactobacillus spicheri DSM 15429</name>
    <dbReference type="NCBI Taxonomy" id="1423805"/>
    <lineage>
        <taxon>Bacteria</taxon>
        <taxon>Bacillati</taxon>
        <taxon>Bacillota</taxon>
        <taxon>Bacilli</taxon>
        <taxon>Lactobacillales</taxon>
        <taxon>Lactobacillaceae</taxon>
        <taxon>Levilactobacillus</taxon>
    </lineage>
</organism>
<sequence>MKRDTIEFDLNNLPDCREIDLENGTFDLTLQKNDTSGVLSIDLESVDNPDHKIMGEPLTYGVPLWYWCHENWLPPERLVPLDESGQSSTCSIANLQDSVFLADDDSVYEDGDGDES</sequence>
<dbReference type="RefSeq" id="WP_056962919.1">
    <property type="nucleotide sequence ID" value="NZ_AZFC01000002.1"/>
</dbReference>
<evidence type="ECO:0000313" key="2">
    <source>
        <dbReference type="EMBL" id="KRL50425.1"/>
    </source>
</evidence>
<reference evidence="2 3" key="1">
    <citation type="journal article" date="2015" name="Genome Announc.">
        <title>Expanding the biotechnology potential of lactobacilli through comparative genomics of 213 strains and associated genera.</title>
        <authorList>
            <person name="Sun Z."/>
            <person name="Harris H.M."/>
            <person name="McCann A."/>
            <person name="Guo C."/>
            <person name="Argimon S."/>
            <person name="Zhang W."/>
            <person name="Yang X."/>
            <person name="Jeffery I.B."/>
            <person name="Cooney J.C."/>
            <person name="Kagawa T.F."/>
            <person name="Liu W."/>
            <person name="Song Y."/>
            <person name="Salvetti E."/>
            <person name="Wrobel A."/>
            <person name="Rasinkangas P."/>
            <person name="Parkhill J."/>
            <person name="Rea M.C."/>
            <person name="O'Sullivan O."/>
            <person name="Ritari J."/>
            <person name="Douillard F.P."/>
            <person name="Paul Ross R."/>
            <person name="Yang R."/>
            <person name="Briner A.E."/>
            <person name="Felis G.E."/>
            <person name="de Vos W.M."/>
            <person name="Barrangou R."/>
            <person name="Klaenhammer T.R."/>
            <person name="Caufield P.W."/>
            <person name="Cui Y."/>
            <person name="Zhang H."/>
            <person name="O'Toole P.W."/>
        </authorList>
    </citation>
    <scope>NUCLEOTIDE SEQUENCE [LARGE SCALE GENOMIC DNA]</scope>
    <source>
        <strain evidence="2 3">DSM 15429</strain>
    </source>
</reference>
<dbReference type="Pfam" id="PF22479">
    <property type="entry name" value="Pam3_gp18"/>
    <property type="match status" value="1"/>
</dbReference>
<dbReference type="InterPro" id="IPR054252">
    <property type="entry name" value="Pam3_gp18"/>
</dbReference>
<proteinExistence type="predicted"/>
<dbReference type="EMBL" id="AZFC01000002">
    <property type="protein sequence ID" value="KRL50425.1"/>
    <property type="molecule type" value="Genomic_DNA"/>
</dbReference>
<gene>
    <name evidence="2" type="ORF">FD37_GL002091</name>
</gene>
<evidence type="ECO:0000313" key="3">
    <source>
        <dbReference type="Proteomes" id="UP000051835"/>
    </source>
</evidence>
<dbReference type="AlphaFoldDB" id="A0A0R1R1E3"/>
<name>A0A0R1R1E3_9LACO</name>
<dbReference type="Proteomes" id="UP000051835">
    <property type="component" value="Unassembled WGS sequence"/>
</dbReference>